<dbReference type="GO" id="GO:0016871">
    <property type="term" value="F:cycloartenol synthase activity"/>
    <property type="evidence" value="ECO:0007669"/>
    <property type="project" value="UniProtKB-EC"/>
</dbReference>
<dbReference type="AlphaFoldDB" id="A0A2P6RZI9"/>
<dbReference type="Gene3D" id="1.50.10.20">
    <property type="match status" value="1"/>
</dbReference>
<keyword evidence="1" id="KW-0732">Signal</keyword>
<feature type="signal peptide" evidence="1">
    <location>
        <begin position="1"/>
        <end position="19"/>
    </location>
</feature>
<organism evidence="2 3">
    <name type="scientific">Rosa chinensis</name>
    <name type="common">China rose</name>
    <dbReference type="NCBI Taxonomy" id="74649"/>
    <lineage>
        <taxon>Eukaryota</taxon>
        <taxon>Viridiplantae</taxon>
        <taxon>Streptophyta</taxon>
        <taxon>Embryophyta</taxon>
        <taxon>Tracheophyta</taxon>
        <taxon>Spermatophyta</taxon>
        <taxon>Magnoliopsida</taxon>
        <taxon>eudicotyledons</taxon>
        <taxon>Gunneridae</taxon>
        <taxon>Pentapetalae</taxon>
        <taxon>rosids</taxon>
        <taxon>fabids</taxon>
        <taxon>Rosales</taxon>
        <taxon>Rosaceae</taxon>
        <taxon>Rosoideae</taxon>
        <taxon>Rosoideae incertae sedis</taxon>
        <taxon>Rosa</taxon>
    </lineage>
</organism>
<gene>
    <name evidence="2" type="ORF">RchiOBHm_Chr2g0148781</name>
</gene>
<reference evidence="2 3" key="1">
    <citation type="journal article" date="2018" name="Nat. Genet.">
        <title>The Rosa genome provides new insights in the design of modern roses.</title>
        <authorList>
            <person name="Bendahmane M."/>
        </authorList>
    </citation>
    <scope>NUCLEOTIDE SEQUENCE [LARGE SCALE GENOMIC DNA]</scope>
    <source>
        <strain evidence="3">cv. Old Blush</strain>
    </source>
</reference>
<dbReference type="Gramene" id="PRQ51830">
    <property type="protein sequence ID" value="PRQ51830"/>
    <property type="gene ID" value="RchiOBHm_Chr2g0148781"/>
</dbReference>
<dbReference type="EMBL" id="PDCK01000040">
    <property type="protein sequence ID" value="PRQ51830.1"/>
    <property type="molecule type" value="Genomic_DNA"/>
</dbReference>
<evidence type="ECO:0000313" key="3">
    <source>
        <dbReference type="Proteomes" id="UP000238479"/>
    </source>
</evidence>
<sequence length="43" mass="4944">MFRLPGLVITLSIAGALNAVLSIEHQREMCRYLYTHQARILLM</sequence>
<evidence type="ECO:0000256" key="1">
    <source>
        <dbReference type="SAM" id="SignalP"/>
    </source>
</evidence>
<dbReference type="STRING" id="74649.A0A2P6RZI9"/>
<accession>A0A2P6RZI9</accession>
<evidence type="ECO:0000313" key="2">
    <source>
        <dbReference type="EMBL" id="PRQ51830.1"/>
    </source>
</evidence>
<feature type="chain" id="PRO_5015135625" evidence="1">
    <location>
        <begin position="20"/>
        <end position="43"/>
    </location>
</feature>
<protein>
    <submittedName>
        <fullName evidence="2">Putative cycloartenol synthase</fullName>
        <ecNumber evidence="2">5.4.99.8</ecNumber>
    </submittedName>
</protein>
<name>A0A2P6RZI9_ROSCH</name>
<dbReference type="Proteomes" id="UP000238479">
    <property type="component" value="Chromosome 2"/>
</dbReference>
<dbReference type="EC" id="5.4.99.8" evidence="2"/>
<keyword evidence="3" id="KW-1185">Reference proteome</keyword>
<keyword evidence="2" id="KW-0413">Isomerase</keyword>
<comment type="caution">
    <text evidence="2">The sequence shown here is derived from an EMBL/GenBank/DDBJ whole genome shotgun (WGS) entry which is preliminary data.</text>
</comment>
<proteinExistence type="predicted"/>